<accession>A0A0K6G2K9</accession>
<dbReference type="AlphaFoldDB" id="A0A0K6G2K9"/>
<dbReference type="EMBL" id="CYGV01001299">
    <property type="protein sequence ID" value="CUA72624.1"/>
    <property type="molecule type" value="Genomic_DNA"/>
</dbReference>
<keyword evidence="2" id="KW-1185">Reference proteome</keyword>
<organism evidence="1 2">
    <name type="scientific">Rhizoctonia solani</name>
    <dbReference type="NCBI Taxonomy" id="456999"/>
    <lineage>
        <taxon>Eukaryota</taxon>
        <taxon>Fungi</taxon>
        <taxon>Dikarya</taxon>
        <taxon>Basidiomycota</taxon>
        <taxon>Agaricomycotina</taxon>
        <taxon>Agaricomycetes</taxon>
        <taxon>Cantharellales</taxon>
        <taxon>Ceratobasidiaceae</taxon>
        <taxon>Rhizoctonia</taxon>
    </lineage>
</organism>
<sequence length="310" mass="34431">MNTAVSLPPSHDLFPEDEAARTAYARLLPLEDQAELAIRILGQLLIQAPSSEGRTFVANEICHCATDREIVELGEARLEQFVQYLKGLRALASLPYLYRAKTQFDVPTVAPTNYLEAKKQALIRDNYRCMLSGVVDTEAVGILPWLEGEVIAKQETIGCTECCYIFSKLESYIDDNDSDYLHTSGPCTLAHLFGGNDESWLTGTGIHDLRNTLTLNPGDCAAFREFIVWLEPTGEAENQYKIVRRDPYYGRNLPKVVRFSSTSPDLPLPDPRLLAFHAACARVLQLTGAGDFIVRLLYTATDDPSAELLG</sequence>
<proteinExistence type="predicted"/>
<protein>
    <recommendedName>
        <fullName evidence="3">HNH nuclease domain-containing protein</fullName>
    </recommendedName>
</protein>
<name>A0A0K6G2K9_9AGAM</name>
<dbReference type="Proteomes" id="UP000044841">
    <property type="component" value="Unassembled WGS sequence"/>
</dbReference>
<evidence type="ECO:0000313" key="1">
    <source>
        <dbReference type="EMBL" id="CUA72624.1"/>
    </source>
</evidence>
<evidence type="ECO:0000313" key="2">
    <source>
        <dbReference type="Proteomes" id="UP000044841"/>
    </source>
</evidence>
<evidence type="ECO:0008006" key="3">
    <source>
        <dbReference type="Google" id="ProtNLM"/>
    </source>
</evidence>
<gene>
    <name evidence="1" type="ORF">RSOLAG22IIIB_10194</name>
</gene>
<reference evidence="1 2" key="1">
    <citation type="submission" date="2015-07" db="EMBL/GenBank/DDBJ databases">
        <authorList>
            <person name="Noorani M."/>
        </authorList>
    </citation>
    <scope>NUCLEOTIDE SEQUENCE [LARGE SCALE GENOMIC DNA]</scope>
    <source>
        <strain evidence="1">BBA 69670</strain>
    </source>
</reference>